<accession>E2A6K0</accession>
<sequence length="105" mass="12225">MVDDCCYLEPALKNAMRNTVILKAPDIFIERERALAQKKFDWNPDDSIFNSKRRNNQTRCSLSGTCEAFPEWASTNSWFDRHCEVHNDPGFGMELISDTRQHVRS</sequence>
<keyword evidence="2" id="KW-1185">Reference proteome</keyword>
<dbReference type="AlphaFoldDB" id="E2A6K0"/>
<gene>
    <name evidence="1" type="ORF">EAG_16313</name>
</gene>
<evidence type="ECO:0000313" key="2">
    <source>
        <dbReference type="Proteomes" id="UP000000311"/>
    </source>
</evidence>
<dbReference type="EMBL" id="GL437132">
    <property type="protein sequence ID" value="EFN70957.1"/>
    <property type="molecule type" value="Genomic_DNA"/>
</dbReference>
<reference evidence="1 2" key="1">
    <citation type="journal article" date="2010" name="Science">
        <title>Genomic comparison of the ants Camponotus floridanus and Harpegnathos saltator.</title>
        <authorList>
            <person name="Bonasio R."/>
            <person name="Zhang G."/>
            <person name="Ye C."/>
            <person name="Mutti N.S."/>
            <person name="Fang X."/>
            <person name="Qin N."/>
            <person name="Donahue G."/>
            <person name="Yang P."/>
            <person name="Li Q."/>
            <person name="Li C."/>
            <person name="Zhang P."/>
            <person name="Huang Z."/>
            <person name="Berger S.L."/>
            <person name="Reinberg D."/>
            <person name="Wang J."/>
            <person name="Liebig J."/>
        </authorList>
    </citation>
    <scope>NUCLEOTIDE SEQUENCE [LARGE SCALE GENOMIC DNA]</scope>
    <source>
        <strain evidence="2">C129</strain>
    </source>
</reference>
<evidence type="ECO:0000313" key="1">
    <source>
        <dbReference type="EMBL" id="EFN70957.1"/>
    </source>
</evidence>
<name>E2A6K0_CAMFO</name>
<organism evidence="2">
    <name type="scientific">Camponotus floridanus</name>
    <name type="common">Florida carpenter ant</name>
    <dbReference type="NCBI Taxonomy" id="104421"/>
    <lineage>
        <taxon>Eukaryota</taxon>
        <taxon>Metazoa</taxon>
        <taxon>Ecdysozoa</taxon>
        <taxon>Arthropoda</taxon>
        <taxon>Hexapoda</taxon>
        <taxon>Insecta</taxon>
        <taxon>Pterygota</taxon>
        <taxon>Neoptera</taxon>
        <taxon>Endopterygota</taxon>
        <taxon>Hymenoptera</taxon>
        <taxon>Apocrita</taxon>
        <taxon>Aculeata</taxon>
        <taxon>Formicoidea</taxon>
        <taxon>Formicidae</taxon>
        <taxon>Formicinae</taxon>
        <taxon>Camponotus</taxon>
    </lineage>
</organism>
<proteinExistence type="predicted"/>
<dbReference type="Proteomes" id="UP000000311">
    <property type="component" value="Unassembled WGS sequence"/>
</dbReference>
<dbReference type="InParanoid" id="E2A6K0"/>
<protein>
    <submittedName>
        <fullName evidence="1">Uncharacterized protein</fullName>
    </submittedName>
</protein>